<dbReference type="Proteomes" id="UP000596083">
    <property type="component" value="Chromosome"/>
</dbReference>
<proteinExistence type="predicted"/>
<organism evidence="1 2">
    <name type="scientific">Martelella lutilitoris</name>
    <dbReference type="NCBI Taxonomy" id="2583532"/>
    <lineage>
        <taxon>Bacteria</taxon>
        <taxon>Pseudomonadati</taxon>
        <taxon>Pseudomonadota</taxon>
        <taxon>Alphaproteobacteria</taxon>
        <taxon>Hyphomicrobiales</taxon>
        <taxon>Aurantimonadaceae</taxon>
        <taxon>Martelella</taxon>
    </lineage>
</organism>
<dbReference type="RefSeq" id="WP_200336531.1">
    <property type="nucleotide sequence ID" value="NZ_CP066786.1"/>
</dbReference>
<dbReference type="KEGG" id="mlut:JET14_01725"/>
<evidence type="ECO:0000313" key="1">
    <source>
        <dbReference type="EMBL" id="QQM30933.1"/>
    </source>
</evidence>
<reference evidence="1 2" key="1">
    <citation type="submission" date="2020-12" db="EMBL/GenBank/DDBJ databases">
        <authorList>
            <person name="Zheng R.K."/>
            <person name="Sun C.M."/>
        </authorList>
    </citation>
    <scope>NUCLEOTIDE SEQUENCE [LARGE SCALE GENOMIC DNA]</scope>
    <source>
        <strain evidence="1 2">ZRK001</strain>
    </source>
</reference>
<protein>
    <submittedName>
        <fullName evidence="1">Uncharacterized protein</fullName>
    </submittedName>
</protein>
<dbReference type="AlphaFoldDB" id="A0A7T7KLW3"/>
<gene>
    <name evidence="1" type="ORF">JET14_01725</name>
</gene>
<accession>A0A7T7KLW3</accession>
<name>A0A7T7KLW3_9HYPH</name>
<sequence length="61" mass="6849">MMIKAAPANRTAIDLPIFKDTLFQWDRQGHLPDDLSIIGKDVSHVTGSIETREFAIIQPKT</sequence>
<evidence type="ECO:0000313" key="2">
    <source>
        <dbReference type="Proteomes" id="UP000596083"/>
    </source>
</evidence>
<dbReference type="EMBL" id="CP066786">
    <property type="protein sequence ID" value="QQM30933.1"/>
    <property type="molecule type" value="Genomic_DNA"/>
</dbReference>